<dbReference type="GO" id="GO:0170057">
    <property type="term" value="F:RNA ligase (GTP) activity"/>
    <property type="evidence" value="ECO:0007669"/>
    <property type="project" value="UniProtKB-EC"/>
</dbReference>
<keyword evidence="3 9" id="KW-0479">Metal-binding</keyword>
<evidence type="ECO:0000256" key="6">
    <source>
        <dbReference type="ARBA" id="ARBA00023211"/>
    </source>
</evidence>
<keyword evidence="5 8" id="KW-0342">GTP-binding</keyword>
<organism evidence="10">
    <name type="scientific">Arcella intermedia</name>
    <dbReference type="NCBI Taxonomy" id="1963864"/>
    <lineage>
        <taxon>Eukaryota</taxon>
        <taxon>Amoebozoa</taxon>
        <taxon>Tubulinea</taxon>
        <taxon>Elardia</taxon>
        <taxon>Arcellinida</taxon>
        <taxon>Sphaerothecina</taxon>
        <taxon>Arcellidae</taxon>
        <taxon>Arcella</taxon>
    </lineage>
</organism>
<dbReference type="GO" id="GO:0003972">
    <property type="term" value="F:RNA ligase (ATP) activity"/>
    <property type="evidence" value="ECO:0007669"/>
    <property type="project" value="TreeGrafter"/>
</dbReference>
<comment type="cofactor">
    <cofactor evidence="9">
        <name>Mn(2+)</name>
        <dbReference type="ChEBI" id="CHEBI:29035"/>
    </cofactor>
    <text evidence="9">Binds 2 manganese ions per subunit.</text>
</comment>
<name>A0A6B2L7J5_9EUKA</name>
<evidence type="ECO:0000256" key="4">
    <source>
        <dbReference type="ARBA" id="ARBA00022741"/>
    </source>
</evidence>
<dbReference type="AlphaFoldDB" id="A0A6B2L7J5"/>
<keyword evidence="4 8" id="KW-0547">Nucleotide-binding</keyword>
<evidence type="ECO:0000256" key="5">
    <source>
        <dbReference type="ARBA" id="ARBA00023134"/>
    </source>
</evidence>
<dbReference type="PANTHER" id="PTHR11118:SF1">
    <property type="entry name" value="RNA-SPLICING LIGASE RTCB HOMOLOG"/>
    <property type="match status" value="1"/>
</dbReference>
<evidence type="ECO:0000256" key="1">
    <source>
        <dbReference type="ARBA" id="ARBA00012726"/>
    </source>
</evidence>
<keyword evidence="6 9" id="KW-0464">Manganese</keyword>
<evidence type="ECO:0000256" key="8">
    <source>
        <dbReference type="PIRSR" id="PIRSR601233-2"/>
    </source>
</evidence>
<reference evidence="10" key="1">
    <citation type="journal article" date="2020" name="J. Eukaryot. Microbiol.">
        <title>De novo Sequencing, Assembly and Annotation of the Transcriptome for the Free-Living Testate Amoeba Arcella intermedia.</title>
        <authorList>
            <person name="Ribeiro G.M."/>
            <person name="Porfirio-Sousa A.L."/>
            <person name="Maurer-Alcala X.X."/>
            <person name="Katz L.A."/>
            <person name="Lahr D.J.G."/>
        </authorList>
    </citation>
    <scope>NUCLEOTIDE SEQUENCE</scope>
</reference>
<evidence type="ECO:0000256" key="7">
    <source>
        <dbReference type="ARBA" id="ARBA00047746"/>
    </source>
</evidence>
<comment type="catalytic activity">
    <reaction evidence="7">
        <text>a 3'-end 3'-phospho-ribonucleotide-RNA + a 5'-end dephospho-ribonucleoside-RNA + GTP = a ribonucleotidyl-ribonucleotide-RNA + GMP + diphosphate</text>
        <dbReference type="Rhea" id="RHEA:68076"/>
        <dbReference type="Rhea" id="RHEA-COMP:10463"/>
        <dbReference type="Rhea" id="RHEA-COMP:13936"/>
        <dbReference type="Rhea" id="RHEA-COMP:17355"/>
        <dbReference type="ChEBI" id="CHEBI:33019"/>
        <dbReference type="ChEBI" id="CHEBI:37565"/>
        <dbReference type="ChEBI" id="CHEBI:58115"/>
        <dbReference type="ChEBI" id="CHEBI:83062"/>
        <dbReference type="ChEBI" id="CHEBI:138284"/>
        <dbReference type="ChEBI" id="CHEBI:173118"/>
        <dbReference type="EC" id="6.5.1.8"/>
    </reaction>
</comment>
<dbReference type="Gene3D" id="3.90.1860.10">
    <property type="entry name" value="tRNA-splicing ligase RtcB"/>
    <property type="match status" value="1"/>
</dbReference>
<dbReference type="EC" id="6.5.1.8" evidence="1"/>
<dbReference type="InterPro" id="IPR036025">
    <property type="entry name" value="RtcB-like_sf"/>
</dbReference>
<protein>
    <recommendedName>
        <fullName evidence="1">3'-phosphate/5'-hydroxy nucleic acid ligase</fullName>
        <ecNumber evidence="1">6.5.1.8</ecNumber>
    </recommendedName>
</protein>
<proteinExistence type="predicted"/>
<dbReference type="GO" id="GO:0005525">
    <property type="term" value="F:GTP binding"/>
    <property type="evidence" value="ECO:0007669"/>
    <property type="project" value="UniProtKB-KW"/>
</dbReference>
<dbReference type="EMBL" id="GIBP01003829">
    <property type="protein sequence ID" value="NDV32798.1"/>
    <property type="molecule type" value="Transcribed_RNA"/>
</dbReference>
<dbReference type="PANTHER" id="PTHR11118">
    <property type="entry name" value="RNA-SPLICING LIGASE RTCB HOMOLOG"/>
    <property type="match status" value="1"/>
</dbReference>
<evidence type="ECO:0000256" key="3">
    <source>
        <dbReference type="ARBA" id="ARBA00022723"/>
    </source>
</evidence>
<feature type="binding site" evidence="9">
    <location>
        <position position="268"/>
    </location>
    <ligand>
        <name>Mn(2+)</name>
        <dbReference type="ChEBI" id="CHEBI:29035"/>
        <label>2</label>
    </ligand>
</feature>
<dbReference type="Pfam" id="PF01139">
    <property type="entry name" value="RtcB"/>
    <property type="match status" value="2"/>
</dbReference>
<feature type="binding site" evidence="8">
    <location>
        <begin position="236"/>
        <end position="240"/>
    </location>
    <ligand>
        <name>GMP</name>
        <dbReference type="ChEBI" id="CHEBI:58115"/>
    </ligand>
</feature>
<dbReference type="GO" id="GO:0046872">
    <property type="term" value="F:metal ion binding"/>
    <property type="evidence" value="ECO:0007669"/>
    <property type="project" value="UniProtKB-KW"/>
</dbReference>
<dbReference type="SUPFAM" id="SSF103365">
    <property type="entry name" value="Hypothetical protein PH1602"/>
    <property type="match status" value="1"/>
</dbReference>
<dbReference type="GO" id="GO:0006396">
    <property type="term" value="P:RNA processing"/>
    <property type="evidence" value="ECO:0007669"/>
    <property type="project" value="InterPro"/>
</dbReference>
<dbReference type="InterPro" id="IPR001233">
    <property type="entry name" value="RtcB"/>
</dbReference>
<evidence type="ECO:0000256" key="9">
    <source>
        <dbReference type="PIRSR" id="PIRSR601233-3"/>
    </source>
</evidence>
<keyword evidence="2" id="KW-0436">Ligase</keyword>
<accession>A0A6B2L7J5</accession>
<evidence type="ECO:0000256" key="2">
    <source>
        <dbReference type="ARBA" id="ARBA00022598"/>
    </source>
</evidence>
<evidence type="ECO:0000313" key="10">
    <source>
        <dbReference type="EMBL" id="NDV32798.1"/>
    </source>
</evidence>
<feature type="binding site" evidence="9">
    <location>
        <position position="237"/>
    </location>
    <ligand>
        <name>Mn(2+)</name>
        <dbReference type="ChEBI" id="CHEBI:29035"/>
        <label>1</label>
    </ligand>
</feature>
<sequence length="376" mass="42568">MSKINVTLCRNGNQKDAKPIFIQKQTKFSDFLKNASNKFKGLKAKRAFDENGLEIFDLNDERIKTNCKIILSAGEDYVGYKMEKQEPSHVVTKNEGDVATPMPAKVERVGAVKLIQKGALIEPEAVKQLESTATLFNVMFTVGLPDLHPGKDCPVGAACASKDVFYPHLIGNDIGCGMSFYKTTIKSKRLKLENWSSSIHGLESPWEGDTETWLKNRGFQKTDFDSKALGTIGGGNHFAELQSIEEVLDPVTFSNLSMDTDYLYLLVHTGSRSFGEAVLREHIDTFGHKGLIDGTPEASNYLKQHDWAMDWAKANRQLIAHHFQPPYRRLQHLPLDDRRPQQLPLRHLHMPYVLLPALRYPKQHPSSPPYWNHTIW</sequence>